<dbReference type="PROSITE" id="PS51819">
    <property type="entry name" value="VOC"/>
    <property type="match status" value="1"/>
</dbReference>
<organism evidence="2 3">
    <name type="scientific">Lederbergia citri</name>
    <dbReference type="NCBI Taxonomy" id="2833580"/>
    <lineage>
        <taxon>Bacteria</taxon>
        <taxon>Bacillati</taxon>
        <taxon>Bacillota</taxon>
        <taxon>Bacilli</taxon>
        <taxon>Bacillales</taxon>
        <taxon>Bacillaceae</taxon>
        <taxon>Lederbergia</taxon>
    </lineage>
</organism>
<dbReference type="InterPro" id="IPR004360">
    <property type="entry name" value="Glyas_Fos-R_dOase_dom"/>
</dbReference>
<evidence type="ECO:0000259" key="1">
    <source>
        <dbReference type="PROSITE" id="PS51819"/>
    </source>
</evidence>
<reference evidence="2 3" key="1">
    <citation type="submission" date="2021-05" db="EMBL/GenBank/DDBJ databases">
        <title>Novel Bacillus species.</title>
        <authorList>
            <person name="Liu G."/>
        </authorList>
    </citation>
    <scope>NUCLEOTIDE SEQUENCE [LARGE SCALE GENOMIC DNA]</scope>
    <source>
        <strain evidence="3">FJAT-49780</strain>
    </source>
</reference>
<dbReference type="Pfam" id="PF00903">
    <property type="entry name" value="Glyoxalase"/>
    <property type="match status" value="1"/>
</dbReference>
<dbReference type="InterPro" id="IPR037523">
    <property type="entry name" value="VOC_core"/>
</dbReference>
<dbReference type="AlphaFoldDB" id="A0A942YH45"/>
<dbReference type="Proteomes" id="UP000681414">
    <property type="component" value="Unassembled WGS sequence"/>
</dbReference>
<dbReference type="PANTHER" id="PTHR34109">
    <property type="entry name" value="BNAUNNG04460D PROTEIN-RELATED"/>
    <property type="match status" value="1"/>
</dbReference>
<proteinExistence type="predicted"/>
<dbReference type="EMBL" id="JAGYPG010000001">
    <property type="protein sequence ID" value="MBS4195035.1"/>
    <property type="molecule type" value="Genomic_DNA"/>
</dbReference>
<name>A0A942YH45_9BACI</name>
<gene>
    <name evidence="2" type="ORF">KHA97_08075</name>
</gene>
<dbReference type="Gene3D" id="3.10.180.10">
    <property type="entry name" value="2,3-Dihydroxybiphenyl 1,2-Dioxygenase, domain 1"/>
    <property type="match status" value="1"/>
</dbReference>
<dbReference type="RefSeq" id="WP_213124172.1">
    <property type="nucleotide sequence ID" value="NZ_JAGYPG010000001.1"/>
</dbReference>
<protein>
    <submittedName>
        <fullName evidence="2">VOC family protein</fullName>
    </submittedName>
</protein>
<evidence type="ECO:0000313" key="2">
    <source>
        <dbReference type="EMBL" id="MBS4195035.1"/>
    </source>
</evidence>
<feature type="domain" description="VOC" evidence="1">
    <location>
        <begin position="3"/>
        <end position="122"/>
    </location>
</feature>
<comment type="caution">
    <text evidence="2">The sequence shown here is derived from an EMBL/GenBank/DDBJ whole genome shotgun (WGS) entry which is preliminary data.</text>
</comment>
<dbReference type="PANTHER" id="PTHR34109:SF1">
    <property type="entry name" value="VOC DOMAIN-CONTAINING PROTEIN"/>
    <property type="match status" value="1"/>
</dbReference>
<dbReference type="SUPFAM" id="SSF54593">
    <property type="entry name" value="Glyoxalase/Bleomycin resistance protein/Dihydroxybiphenyl dioxygenase"/>
    <property type="match status" value="1"/>
</dbReference>
<accession>A0A942YH45</accession>
<dbReference type="InterPro" id="IPR029068">
    <property type="entry name" value="Glyas_Bleomycin-R_OHBP_Dase"/>
</dbReference>
<keyword evidence="3" id="KW-1185">Reference proteome</keyword>
<sequence>MTKTTNIAPWLSVSSGAKAVDFYQKGFGAEEVYRLGEGDAVIISQLSVDGALFWIQEDSASSPEVLGQGSVRMILTVDNPDAMFEKAVSAGAKEIAPIYEEHGWRIGRIEDPFGHHWEIGKITVE</sequence>
<evidence type="ECO:0000313" key="3">
    <source>
        <dbReference type="Proteomes" id="UP000681414"/>
    </source>
</evidence>